<accession>W0P5K2</accession>
<keyword evidence="3" id="KW-1185">Reference proteome</keyword>
<dbReference type="InterPro" id="IPR052358">
    <property type="entry name" value="Aro_Compnd_Degr_Hydrolases"/>
</dbReference>
<organism evidence="2 3">
    <name type="scientific">Advenella mimigardefordensis (strain DSM 17166 / LMG 22922 / DPN7)</name>
    <dbReference type="NCBI Taxonomy" id="1247726"/>
    <lineage>
        <taxon>Bacteria</taxon>
        <taxon>Pseudomonadati</taxon>
        <taxon>Pseudomonadota</taxon>
        <taxon>Betaproteobacteria</taxon>
        <taxon>Burkholderiales</taxon>
        <taxon>Alcaligenaceae</taxon>
    </lineage>
</organism>
<dbReference type="eggNOG" id="COG3618">
    <property type="taxonomic scope" value="Bacteria"/>
</dbReference>
<sequence length="276" mass="30097">MINAIPQNACDCHIHVYDDRYPAAAGATLFPANATIDQYRAVQALTGTTHVVLVTPSTYGTDNRSMLDGLQKLGNTGRAVAVIDGNESDADLQAMNAAGVRGIRLNLSLGAVGSIHSLVPLAERIEKLNWHIQVLMSPDLLAENESVFQHLPVPVVFDHFARIHPTQAFNHPAHNIVLRLLSDRKAWVKLSGGYIVSESQTTSDPALDGLARSYLNAASEQVLWGSDWPHATAQAGLQPMPHDGEQMQCLVQWTRNEETLHRVLVTNPASLYGFTN</sequence>
<evidence type="ECO:0000259" key="1">
    <source>
        <dbReference type="Pfam" id="PF04909"/>
    </source>
</evidence>
<dbReference type="KEGG" id="amim:MIM_c00310"/>
<feature type="domain" description="Amidohydrolase-related" evidence="1">
    <location>
        <begin position="10"/>
        <end position="274"/>
    </location>
</feature>
<dbReference type="Proteomes" id="UP000019095">
    <property type="component" value="Chromosome"/>
</dbReference>
<evidence type="ECO:0000313" key="3">
    <source>
        <dbReference type="Proteomes" id="UP000019095"/>
    </source>
</evidence>
<evidence type="ECO:0000313" key="2">
    <source>
        <dbReference type="EMBL" id="AHG62134.1"/>
    </source>
</evidence>
<dbReference type="EMBL" id="CP003915">
    <property type="protein sequence ID" value="AHG62134.1"/>
    <property type="molecule type" value="Genomic_DNA"/>
</dbReference>
<dbReference type="RefSeq" id="WP_084458872.1">
    <property type="nucleotide sequence ID" value="NZ_CP003915.1"/>
</dbReference>
<dbReference type="GO" id="GO:0016787">
    <property type="term" value="F:hydrolase activity"/>
    <property type="evidence" value="ECO:0007669"/>
    <property type="project" value="UniProtKB-KW"/>
</dbReference>
<dbReference type="PANTHER" id="PTHR35563">
    <property type="entry name" value="BARREL METAL-DEPENDENT HYDROLASE, PUTATIVE (AFU_ORTHOLOGUE AFUA_1G16240)-RELATED"/>
    <property type="match status" value="1"/>
</dbReference>
<dbReference type="Pfam" id="PF04909">
    <property type="entry name" value="Amidohydro_2"/>
    <property type="match status" value="1"/>
</dbReference>
<gene>
    <name evidence="2" type="ORF">MIM_c00310</name>
</gene>
<dbReference type="PANTHER" id="PTHR35563:SF2">
    <property type="entry name" value="BARREL METAL-DEPENDENT HYDROLASE, PUTATIVE (AFU_ORTHOLOGUE AFUA_1G16240)-RELATED"/>
    <property type="match status" value="1"/>
</dbReference>
<protein>
    <submittedName>
        <fullName evidence="2">Putative amidohydrolase 2</fullName>
    </submittedName>
</protein>
<name>W0P5K2_ADVMD</name>
<dbReference type="AlphaFoldDB" id="W0P5K2"/>
<dbReference type="HOGENOM" id="CLU_064039_2_1_4"/>
<dbReference type="PATRIC" id="fig|1247726.3.peg.35"/>
<keyword evidence="2" id="KW-0378">Hydrolase</keyword>
<dbReference type="InterPro" id="IPR032466">
    <property type="entry name" value="Metal_Hydrolase"/>
</dbReference>
<proteinExistence type="predicted"/>
<dbReference type="InterPro" id="IPR006680">
    <property type="entry name" value="Amidohydro-rel"/>
</dbReference>
<dbReference type="SUPFAM" id="SSF51556">
    <property type="entry name" value="Metallo-dependent hydrolases"/>
    <property type="match status" value="1"/>
</dbReference>
<dbReference type="Gene3D" id="3.20.20.140">
    <property type="entry name" value="Metal-dependent hydrolases"/>
    <property type="match status" value="1"/>
</dbReference>
<reference evidence="2 3" key="1">
    <citation type="journal article" date="2014" name="Microbiology">
        <title>Unravelling the complete genome sequence of Advenella mimigardefordensis strain DPN7T and novel insights in the catabolism of the xenobiotic polythioester precursor 3,3'-dithiodipropionate.</title>
        <authorList>
            <person name="Wubbeler J.H."/>
            <person name="Hiessl S."/>
            <person name="Schuldes J."/>
            <person name="Thurmer A."/>
            <person name="Daniel R."/>
            <person name="Steinbuchel A."/>
        </authorList>
    </citation>
    <scope>NUCLEOTIDE SEQUENCE [LARGE SCALE GENOMIC DNA]</scope>
    <source>
        <strain evidence="3">DSM 17166 / LMG 22922 / DPN7</strain>
    </source>
</reference>
<dbReference type="OrthoDB" id="9787654at2"/>
<dbReference type="STRING" id="1247726.MIM_c00310"/>